<dbReference type="EMBL" id="SNSC02000028">
    <property type="protein sequence ID" value="TID13253.1"/>
    <property type="molecule type" value="Genomic_DNA"/>
</dbReference>
<evidence type="ECO:0000256" key="1">
    <source>
        <dbReference type="SAM" id="MobiDB-lite"/>
    </source>
</evidence>
<protein>
    <submittedName>
        <fullName evidence="2">Uncharacterized protein</fullName>
    </submittedName>
</protein>
<proteinExistence type="predicted"/>
<dbReference type="Proteomes" id="UP000298493">
    <property type="component" value="Unassembled WGS sequence"/>
</dbReference>
<organism evidence="2 3">
    <name type="scientific">Venturia nashicola</name>
    <dbReference type="NCBI Taxonomy" id="86259"/>
    <lineage>
        <taxon>Eukaryota</taxon>
        <taxon>Fungi</taxon>
        <taxon>Dikarya</taxon>
        <taxon>Ascomycota</taxon>
        <taxon>Pezizomycotina</taxon>
        <taxon>Dothideomycetes</taxon>
        <taxon>Pleosporomycetidae</taxon>
        <taxon>Venturiales</taxon>
        <taxon>Venturiaceae</taxon>
        <taxon>Venturia</taxon>
    </lineage>
</organism>
<sequence>MSRRCSFSPLDPSLASVLLRSEAEGNIIWQRMEETSASGKLNCTTTQPPSYNPQSPPPPQPPQPPPTSFPS</sequence>
<keyword evidence="3" id="KW-1185">Reference proteome</keyword>
<accession>A0A4Z1NCZ9</accession>
<comment type="caution">
    <text evidence="2">The sequence shown here is derived from an EMBL/GenBank/DDBJ whole genome shotgun (WGS) entry which is preliminary data.</text>
</comment>
<feature type="region of interest" description="Disordered" evidence="1">
    <location>
        <begin position="32"/>
        <end position="71"/>
    </location>
</feature>
<dbReference type="AlphaFoldDB" id="A0A4Z1NCZ9"/>
<feature type="compositionally biased region" description="Pro residues" evidence="1">
    <location>
        <begin position="50"/>
        <end position="71"/>
    </location>
</feature>
<evidence type="ECO:0000313" key="2">
    <source>
        <dbReference type="EMBL" id="TID13253.1"/>
    </source>
</evidence>
<evidence type="ECO:0000313" key="3">
    <source>
        <dbReference type="Proteomes" id="UP000298493"/>
    </source>
</evidence>
<reference evidence="2 3" key="1">
    <citation type="submission" date="2019-04" db="EMBL/GenBank/DDBJ databases">
        <title>High contiguity whole genome sequence and gene annotation resource for two Venturia nashicola isolates.</title>
        <authorList>
            <person name="Prokchorchik M."/>
            <person name="Won K."/>
            <person name="Lee Y."/>
            <person name="Choi E.D."/>
            <person name="Segonzac C."/>
            <person name="Sohn K.H."/>
        </authorList>
    </citation>
    <scope>NUCLEOTIDE SEQUENCE [LARGE SCALE GENOMIC DNA]</scope>
    <source>
        <strain evidence="2 3">PRI2</strain>
    </source>
</reference>
<name>A0A4Z1NCZ9_9PEZI</name>
<gene>
    <name evidence="2" type="ORF">E6O75_ATG10326</name>
</gene>